<accession>A0A164QNW9</accession>
<dbReference type="GO" id="GO:0005524">
    <property type="term" value="F:ATP binding"/>
    <property type="evidence" value="ECO:0007669"/>
    <property type="project" value="UniProtKB-KW"/>
</dbReference>
<evidence type="ECO:0000313" key="13">
    <source>
        <dbReference type="EMBL" id="KZD71970.1"/>
    </source>
</evidence>
<evidence type="ECO:0000256" key="8">
    <source>
        <dbReference type="ARBA" id="ARBA00048741"/>
    </source>
</evidence>
<reference evidence="13 14" key="1">
    <citation type="submission" date="2015-09" db="EMBL/GenBank/DDBJ databases">
        <title>Bacillus cereus food isolates.</title>
        <authorList>
            <person name="Boekhorst J."/>
        </authorList>
    </citation>
    <scope>NUCLEOTIDE SEQUENCE [LARGE SCALE GENOMIC DNA]</scope>
    <source>
        <strain evidence="13 14">B4088</strain>
    </source>
</reference>
<name>A0A164QNW9_BACCE</name>
<comment type="caution">
    <text evidence="13">The sequence shown here is derived from an EMBL/GenBank/DDBJ whole genome shotgun (WGS) entry which is preliminary data.</text>
</comment>
<dbReference type="InterPro" id="IPR029055">
    <property type="entry name" value="Ntn_hydrolases_N"/>
</dbReference>
<evidence type="ECO:0000256" key="2">
    <source>
        <dbReference type="ARBA" id="ARBA00005752"/>
    </source>
</evidence>
<dbReference type="InterPro" id="IPR001962">
    <property type="entry name" value="Asn_synthase"/>
</dbReference>
<evidence type="ECO:0000256" key="5">
    <source>
        <dbReference type="ARBA" id="ARBA00022840"/>
    </source>
</evidence>
<dbReference type="Proteomes" id="UP000076482">
    <property type="component" value="Unassembled WGS sequence"/>
</dbReference>
<feature type="site" description="Important for beta-aspartyl-AMP intermediate formation" evidence="11">
    <location>
        <position position="369"/>
    </location>
</feature>
<feature type="binding site" evidence="10">
    <location>
        <begin position="367"/>
        <end position="368"/>
    </location>
    <ligand>
        <name>ATP</name>
        <dbReference type="ChEBI" id="CHEBI:30616"/>
    </ligand>
</feature>
<dbReference type="Gene3D" id="3.40.50.620">
    <property type="entry name" value="HUPs"/>
    <property type="match status" value="1"/>
</dbReference>
<dbReference type="InterPro" id="IPR051786">
    <property type="entry name" value="ASN_synthetase/amidase"/>
</dbReference>
<dbReference type="InterPro" id="IPR014729">
    <property type="entry name" value="Rossmann-like_a/b/a_fold"/>
</dbReference>
<dbReference type="RefSeq" id="WP_063259660.1">
    <property type="nucleotide sequence ID" value="NZ_LJKE01000015.1"/>
</dbReference>
<feature type="active site" description="For GATase activity" evidence="9">
    <location>
        <position position="2"/>
    </location>
</feature>
<dbReference type="CDD" id="cd00712">
    <property type="entry name" value="AsnB"/>
    <property type="match status" value="1"/>
</dbReference>
<evidence type="ECO:0000256" key="4">
    <source>
        <dbReference type="ARBA" id="ARBA00022741"/>
    </source>
</evidence>
<evidence type="ECO:0000256" key="9">
    <source>
        <dbReference type="PIRSR" id="PIRSR001589-1"/>
    </source>
</evidence>
<comment type="catalytic activity">
    <reaction evidence="8">
        <text>L-aspartate + L-glutamine + ATP + H2O = L-asparagine + L-glutamate + AMP + diphosphate + H(+)</text>
        <dbReference type="Rhea" id="RHEA:12228"/>
        <dbReference type="ChEBI" id="CHEBI:15377"/>
        <dbReference type="ChEBI" id="CHEBI:15378"/>
        <dbReference type="ChEBI" id="CHEBI:29985"/>
        <dbReference type="ChEBI" id="CHEBI:29991"/>
        <dbReference type="ChEBI" id="CHEBI:30616"/>
        <dbReference type="ChEBI" id="CHEBI:33019"/>
        <dbReference type="ChEBI" id="CHEBI:58048"/>
        <dbReference type="ChEBI" id="CHEBI:58359"/>
        <dbReference type="ChEBI" id="CHEBI:456215"/>
        <dbReference type="EC" id="6.3.5.4"/>
    </reaction>
</comment>
<evidence type="ECO:0000256" key="6">
    <source>
        <dbReference type="ARBA" id="ARBA00022888"/>
    </source>
</evidence>
<keyword evidence="6 9" id="KW-0061">Asparagine biosynthesis</keyword>
<dbReference type="Pfam" id="PF00733">
    <property type="entry name" value="Asn_synthase"/>
    <property type="match status" value="1"/>
</dbReference>
<dbReference type="SUPFAM" id="SSF52402">
    <property type="entry name" value="Adenine nucleotide alpha hydrolases-like"/>
    <property type="match status" value="1"/>
</dbReference>
<dbReference type="EC" id="6.3.5.4" evidence="3"/>
<dbReference type="AlphaFoldDB" id="A0A164QNW9"/>
<dbReference type="EMBL" id="LJKE01000015">
    <property type="protein sequence ID" value="KZD71970.1"/>
    <property type="molecule type" value="Genomic_DNA"/>
</dbReference>
<evidence type="ECO:0000256" key="11">
    <source>
        <dbReference type="PIRSR" id="PIRSR001589-3"/>
    </source>
</evidence>
<evidence type="ECO:0000259" key="12">
    <source>
        <dbReference type="PROSITE" id="PS51278"/>
    </source>
</evidence>
<dbReference type="GO" id="GO:0006529">
    <property type="term" value="P:asparagine biosynthetic process"/>
    <property type="evidence" value="ECO:0007669"/>
    <property type="project" value="UniProtKB-KW"/>
</dbReference>
<dbReference type="Gene3D" id="3.60.20.10">
    <property type="entry name" value="Glutamine Phosphoribosylpyrophosphate, subunit 1, domain 1"/>
    <property type="match status" value="1"/>
</dbReference>
<keyword evidence="7 9" id="KW-0315">Glutamine amidotransferase</keyword>
<dbReference type="PIRSF" id="PIRSF001589">
    <property type="entry name" value="Asn_synthetase_glu-h"/>
    <property type="match status" value="1"/>
</dbReference>
<dbReference type="NCBIfam" id="TIGR01536">
    <property type="entry name" value="asn_synth_AEB"/>
    <property type="match status" value="1"/>
</dbReference>
<evidence type="ECO:0000256" key="3">
    <source>
        <dbReference type="ARBA" id="ARBA00012737"/>
    </source>
</evidence>
<keyword evidence="9" id="KW-0028">Amino-acid biosynthesis</keyword>
<dbReference type="PATRIC" id="fig|1396.535.peg.4182"/>
<keyword evidence="4 10" id="KW-0547">Nucleotide-binding</keyword>
<evidence type="ECO:0000313" key="14">
    <source>
        <dbReference type="Proteomes" id="UP000076482"/>
    </source>
</evidence>
<dbReference type="CDD" id="cd01991">
    <property type="entry name" value="Asn_synthase_B_C"/>
    <property type="match status" value="1"/>
</dbReference>
<gene>
    <name evidence="13" type="ORF">B4088_0431</name>
</gene>
<dbReference type="InterPro" id="IPR017932">
    <property type="entry name" value="GATase_2_dom"/>
</dbReference>
<feature type="binding site" evidence="10">
    <location>
        <position position="294"/>
    </location>
    <ligand>
        <name>ATP</name>
        <dbReference type="ChEBI" id="CHEBI:30616"/>
    </ligand>
</feature>
<evidence type="ECO:0000256" key="7">
    <source>
        <dbReference type="ARBA" id="ARBA00022962"/>
    </source>
</evidence>
<feature type="domain" description="Glutamine amidotransferase type-2" evidence="12">
    <location>
        <begin position="2"/>
        <end position="221"/>
    </location>
</feature>
<dbReference type="SUPFAM" id="SSF56235">
    <property type="entry name" value="N-terminal nucleophile aminohydrolases (Ntn hydrolases)"/>
    <property type="match status" value="1"/>
</dbReference>
<dbReference type="InterPro" id="IPR033738">
    <property type="entry name" value="AsnB_N"/>
</dbReference>
<comment type="pathway">
    <text evidence="1">Amino-acid biosynthesis; L-asparagine biosynthesis; L-asparagine from L-aspartate (L-Gln route): step 1/1.</text>
</comment>
<dbReference type="GO" id="GO:0004066">
    <property type="term" value="F:asparagine synthase (glutamine-hydrolyzing) activity"/>
    <property type="evidence" value="ECO:0007669"/>
    <property type="project" value="UniProtKB-EC"/>
</dbReference>
<dbReference type="PANTHER" id="PTHR43284">
    <property type="entry name" value="ASPARAGINE SYNTHETASE (GLUTAMINE-HYDROLYZING)"/>
    <property type="match status" value="1"/>
</dbReference>
<proteinExistence type="inferred from homology"/>
<keyword evidence="5 10" id="KW-0067">ATP-binding</keyword>
<dbReference type="InterPro" id="IPR006426">
    <property type="entry name" value="Asn_synth_AEB"/>
</dbReference>
<evidence type="ECO:0000256" key="10">
    <source>
        <dbReference type="PIRSR" id="PIRSR001589-2"/>
    </source>
</evidence>
<feature type="binding site" evidence="10">
    <location>
        <position position="105"/>
    </location>
    <ligand>
        <name>L-glutamine</name>
        <dbReference type="ChEBI" id="CHEBI:58359"/>
    </ligand>
</feature>
<dbReference type="PROSITE" id="PS51278">
    <property type="entry name" value="GATASE_TYPE_2"/>
    <property type="match status" value="1"/>
</dbReference>
<organism evidence="13 14">
    <name type="scientific">Bacillus cereus</name>
    <dbReference type="NCBI Taxonomy" id="1396"/>
    <lineage>
        <taxon>Bacteria</taxon>
        <taxon>Bacillati</taxon>
        <taxon>Bacillota</taxon>
        <taxon>Bacilli</taxon>
        <taxon>Bacillales</taxon>
        <taxon>Bacillaceae</taxon>
        <taxon>Bacillus</taxon>
        <taxon>Bacillus cereus group</taxon>
    </lineage>
</organism>
<dbReference type="GO" id="GO:0005829">
    <property type="term" value="C:cytosol"/>
    <property type="evidence" value="ECO:0007669"/>
    <property type="project" value="TreeGrafter"/>
</dbReference>
<evidence type="ECO:0000256" key="1">
    <source>
        <dbReference type="ARBA" id="ARBA00005187"/>
    </source>
</evidence>
<protein>
    <recommendedName>
        <fullName evidence="3">asparagine synthase (glutamine-hydrolyzing)</fullName>
        <ecNumber evidence="3">6.3.5.4</ecNumber>
    </recommendedName>
</protein>
<dbReference type="PANTHER" id="PTHR43284:SF1">
    <property type="entry name" value="ASPARAGINE SYNTHETASE"/>
    <property type="match status" value="1"/>
</dbReference>
<dbReference type="Pfam" id="PF13537">
    <property type="entry name" value="GATase_7"/>
    <property type="match status" value="1"/>
</dbReference>
<sequence length="640" mass="74576">MCGFFGFLRNPQKNDLNFWDRNHQLFVDATDMIVHRGPDSMGVYNDDHVFMGFRRLSIIDLEGGSQPLSYDNERYWITFNGEIYNYLELKEELLEKGYQFATDSDTEVLLACFKEYGTEMVEHIRGMYAFLIWDKETESLFGARDHFGIKPLYYSKTPYGILFASEWKSIEHVRNAWKIPNELDVEAVQHYFTYQYPPEPFTFEEGSKKLSPGTAFVIMEGEMREFTYFKPTFSPEKKVHNELKKEVLDAMRESVKMHMRSDVPVGSFLSGGIDSTLIAALAKEFHPSIKTFTVGFEREGFSEIDVAKETAVALGLENIHKVITAEEFLEELPNVVWHMDEPVADPASIPLYFVAKEARKHVTVVLSGEGADELFGGYTIYREPLSLKKAAAVPLPVRKGIYKAMKWSNVKGMNYLRRSITPLEKRFIGNANIMNEQEKRELLTHYSPNWTYDQVTKPLYAEAHTYDEPTKMQYVDMHTWMRGDILVKADRMTMAHSLELRVPFLDKEVFALARKIETKYKLAEGTTKKILREAAEEVVPAHVLNRRKLGFPVPIRHWLKNEWYNWVSELFNMHKDHPYLHMSIAQGWLEDHKQGKCDYSRKIWNVVIFLLWNMIHMEDMAKEEVQSLILKMHKQEPVAN</sequence>
<comment type="similarity">
    <text evidence="2">Belongs to the asparagine synthetase family.</text>
</comment>